<evidence type="ECO:0000313" key="1">
    <source>
        <dbReference type="EMBL" id="KAI2387759.1"/>
    </source>
</evidence>
<reference evidence="1" key="1">
    <citation type="journal article" date="2022" name="bioRxiv">
        <title>Population genetic analysis of Ophidiomyces ophidiicola, the causative agent of snake fungal disease, indicates recent introductions to the USA.</title>
        <authorList>
            <person name="Ladner J.T."/>
            <person name="Palmer J.M."/>
            <person name="Ettinger C.L."/>
            <person name="Stajich J.E."/>
            <person name="Farrell T.M."/>
            <person name="Glorioso B.M."/>
            <person name="Lawson B."/>
            <person name="Price S.J."/>
            <person name="Stengle A.G."/>
            <person name="Grear D.A."/>
            <person name="Lorch J.M."/>
        </authorList>
    </citation>
    <scope>NUCLEOTIDE SEQUENCE</scope>
    <source>
        <strain evidence="1">NWHC 24266-5</strain>
    </source>
</reference>
<dbReference type="EMBL" id="JALBCA010000036">
    <property type="protein sequence ID" value="KAI2387759.1"/>
    <property type="molecule type" value="Genomic_DNA"/>
</dbReference>
<sequence>MAPKVAIVGAGLSGLTALKHCLEEGFNATVFETRHAIGGQWLFEEPDPVTGKTSTSIYPGVLLNSCRDTSFFSDFPIDPAQYPDYFGHLKMLRYLESYADHFGLREHIRFGTKILSCSQGKDGRWDVKIAQEGADTIEDAYDAVFACSGALYQPAVPEFEGLQAFKGRVFHSRTYRRPSGFEGKRIAIIGFGNSAADLSSELCCQASEVHLITRRGGWVIPRFFLGKPVEAYDNRVFETLLPHRFSQWCQTRITNHAQGKLPGAIQPEHGLMEANVTMRSDLVENIKTGRIIPHRAGVERITETSMVLTDGVSIEVDVIICCTGYHLSVPYVPEESYRMKYNEILNTSNSMDLYKLVASPDFPNLFFIGFVELAGPVIPVSEAQVRWATSVIAGRVNLPSASNMYASIARFQGHIASRVCLYFAPGLIFLVTSMLQFVKSDRHAVTIRYLPYCDDLLKDIGANPTFFRLLSKIMTSNPIAATRLLMAVYLGVNSPAQYRLFGHRRKANLASAILLRIAREAGELSDKEKEYLELDSQQRAQ</sequence>
<name>A0ACB8UXS7_9EURO</name>
<protein>
    <submittedName>
        <fullName evidence="1">Uncharacterized protein</fullName>
    </submittedName>
</protein>
<comment type="caution">
    <text evidence="1">The sequence shown here is derived from an EMBL/GenBank/DDBJ whole genome shotgun (WGS) entry which is preliminary data.</text>
</comment>
<gene>
    <name evidence="1" type="ORF">LOY88_002903</name>
</gene>
<organism evidence="1">
    <name type="scientific">Ophidiomyces ophidiicola</name>
    <dbReference type="NCBI Taxonomy" id="1387563"/>
    <lineage>
        <taxon>Eukaryota</taxon>
        <taxon>Fungi</taxon>
        <taxon>Dikarya</taxon>
        <taxon>Ascomycota</taxon>
        <taxon>Pezizomycotina</taxon>
        <taxon>Eurotiomycetes</taxon>
        <taxon>Eurotiomycetidae</taxon>
        <taxon>Onygenales</taxon>
        <taxon>Onygenaceae</taxon>
        <taxon>Ophidiomyces</taxon>
    </lineage>
</organism>
<proteinExistence type="predicted"/>
<accession>A0ACB8UXS7</accession>